<feature type="coiled-coil region" evidence="2">
    <location>
        <begin position="58"/>
        <end position="105"/>
    </location>
</feature>
<dbReference type="GO" id="GO:0043332">
    <property type="term" value="C:mating projection tip"/>
    <property type="evidence" value="ECO:0007669"/>
    <property type="project" value="TreeGrafter"/>
</dbReference>
<dbReference type="GO" id="GO:0005935">
    <property type="term" value="C:cellular bud neck"/>
    <property type="evidence" value="ECO:0007669"/>
    <property type="project" value="TreeGrafter"/>
</dbReference>
<dbReference type="GeneID" id="28725947"/>
<dbReference type="Gene3D" id="1.20.120.330">
    <property type="entry name" value="Nucleotidyltransferases domain 2"/>
    <property type="match status" value="1"/>
</dbReference>
<name>A0A109V087_9SACH</name>
<feature type="compositionally biased region" description="Basic and acidic residues" evidence="3">
    <location>
        <begin position="1218"/>
        <end position="1227"/>
    </location>
</feature>
<feature type="region of interest" description="Disordered" evidence="3">
    <location>
        <begin position="141"/>
        <end position="212"/>
    </location>
</feature>
<dbReference type="Pfam" id="PF12205">
    <property type="entry name" value="GIT1_C"/>
    <property type="match status" value="1"/>
</dbReference>
<dbReference type="GO" id="GO:0036267">
    <property type="term" value="P:invasive filamentous growth"/>
    <property type="evidence" value="ECO:0007669"/>
    <property type="project" value="TreeGrafter"/>
</dbReference>
<sequence>MDSDEKELSSEQLNQIHGYYLALRQFCEVTGAPQDRSSSSRAQKARAKLLKLPAGHFLELSTDVHDELQRRIDETQQQPNHLLPKKNFHDKRNQAREKLANLSQMRFGDLVDDIIFEIRRRGYHVKVRDAYALRESDGCIAPEGRAEGRGKTSIVRDSPQGHHRKSQEESGGAVDVPDQSNVKSPSRQVKRSSHQEQLENGGKLGENFERPSRNITENKYAHTAQVIPKRASIDWSTDDEDAISNNAKTVGDRGSLEMNGKRSSMYKIDENHENHENEDNHVNDSPKRGPTTPRKAMHSKSKSRASGSLEEESRNVRELKELNERLEVKVKDLANQVLKLAGENQTLRDQLKETINLLEDTRSELQMQRLTAKQENITGDIKQQLENLNGQLYELTLENEALQRKNLTMTLQLADNDQTINGTHIDGATAKIAALKGQLLDLISENKSLKLSKGEPKPRKVEPAEPSRRVNENYEKEMSLITSQLNELSIQNESLQQLNMELGLKVKFLTGQLAKSNGNQPPRKGPAFDLESISKYIKSEGLIPLSHIRHFNFMLETIFNHLGKGEKSGEVLFEDIARVSDAVESILKLISDQPYSQETILIKAATSQAITAIRYYAKSPTILPVFAVESALTGISFTICNLVGVAGIEQHSSYPLFNKPESETDLKDTLTRSEKSPESLIDDEGILNSVKPLRIIQRVNSLPQVDSSSSLSKLSGTSLISGKMTDGHESRNKRNLTLPLDGNSRLRTVKSSSPSTLRHVIGDLPGTSDQGGQKTTSADEFSITATTDVIDPSQTNFDRALKSEFAPENTNSELEDCVISDGIPETPNAEFRISEALNAEFGRSDASNFNLGKSISQAVNFGRSEAQNSKSGSLVEPSINYGKLTAPSLNFSSSEAPNVSFGESEDPNGDVERSVIQNVNFGKPEAPNSNFERSEAQDVSFQESEGTDSGFERSEAPYSNFSRSEMQNVSFGESEGPNSDFERSQAPYSNFGRPDAHNFSFGESETSNADFESSEPPYSNLGRPEAQNANSVKAEIPNAGFEKPGVLNPQFEGEAAPENGIIDNSIEANKDQSPKVSHQSLSSKESLSSLGNPFIVKGPFNKGFAQISTDNGPEKEEATSQDPAIISRSNLFNDRNNSMLEKSTTPVKRTSFSGLRPDLYKDDYNSSESAEFSSPSDDENTYQALKENMKKNRLSCASSENSYNLYPLHPEGPQPEGTPKRDSNTSEVLRASDFDLEVISKVDSKTSSKHEIHSPSKNTLSEEHEMESNAVNYFSNDEANKSLDKTSTTARTVDVNPIENSTVETVAAENEQPNEEHAGPTEASSEVDFNIDEFDIENPDNTLSQLLLYLEYQTMDVICTIQSLLTSIKEPKATAGNLRYESSAISQVIGQMVDATSIAMNQTRNATLKEHGNWVVKSLSDCRSRMIVLCNLTPEGLFATESTDSQFADKHFKQRLAGVAFDVAKCTKELVKTVEEESLKEEIEYLDSKLQKK</sequence>
<dbReference type="InterPro" id="IPR022018">
    <property type="entry name" value="GIT1_C"/>
</dbReference>
<dbReference type="PANTHER" id="PTHR21601:SF0">
    <property type="entry name" value="PROTEIN SPA2-RELATED"/>
    <property type="match status" value="1"/>
</dbReference>
<evidence type="ECO:0000313" key="5">
    <source>
        <dbReference type="EMBL" id="AMD22588.1"/>
    </source>
</evidence>
<dbReference type="Proteomes" id="UP000243052">
    <property type="component" value="Chromosome viii"/>
</dbReference>
<feature type="compositionally biased region" description="Polar residues" evidence="3">
    <location>
        <begin position="927"/>
        <end position="944"/>
    </location>
</feature>
<evidence type="ECO:0000256" key="3">
    <source>
        <dbReference type="SAM" id="MobiDB-lite"/>
    </source>
</evidence>
<feature type="domain" description="GIT Spa2 homology (SHD)" evidence="4">
    <location>
        <begin position="45"/>
        <end position="75"/>
    </location>
</feature>
<evidence type="ECO:0000313" key="6">
    <source>
        <dbReference type="Proteomes" id="UP000243052"/>
    </source>
</evidence>
<keyword evidence="6" id="KW-1185">Reference proteome</keyword>
<feature type="compositionally biased region" description="Low complexity" evidence="3">
    <location>
        <begin position="1077"/>
        <end position="1088"/>
    </location>
</feature>
<dbReference type="RefSeq" id="XP_017989584.1">
    <property type="nucleotide sequence ID" value="XM_018134144.1"/>
</dbReference>
<dbReference type="GO" id="GO:0007124">
    <property type="term" value="P:pseudohyphal growth"/>
    <property type="evidence" value="ECO:0007669"/>
    <property type="project" value="TreeGrafter"/>
</dbReference>
<feature type="domain" description="GIT Spa2 homology (SHD)" evidence="4">
    <location>
        <begin position="95"/>
        <end position="125"/>
    </location>
</feature>
<dbReference type="SUPFAM" id="SSF141571">
    <property type="entry name" value="Pentapeptide repeat-like"/>
    <property type="match status" value="1"/>
</dbReference>
<dbReference type="InterPro" id="IPR039892">
    <property type="entry name" value="Spa2/Sph1"/>
</dbReference>
<reference evidence="5 6" key="1">
    <citation type="submission" date="2016-01" db="EMBL/GenBank/DDBJ databases">
        <title>Genome sequence of the yeast Holleya sinecauda.</title>
        <authorList>
            <person name="Dietrich F.S."/>
        </authorList>
    </citation>
    <scope>NUCLEOTIDE SEQUENCE [LARGE SCALE GENOMIC DNA]</scope>
    <source>
        <strain evidence="5 6">ATCC 58844</strain>
    </source>
</reference>
<feature type="region of interest" description="Disordered" evidence="3">
    <location>
        <begin position="1101"/>
        <end position="1227"/>
    </location>
</feature>
<dbReference type="Gene3D" id="2.160.20.80">
    <property type="entry name" value="E3 ubiquitin-protein ligase SopA"/>
    <property type="match status" value="1"/>
</dbReference>
<feature type="compositionally biased region" description="Polar residues" evidence="3">
    <location>
        <begin position="1001"/>
        <end position="1011"/>
    </location>
</feature>
<feature type="compositionally biased region" description="Polar residues" evidence="3">
    <location>
        <begin position="1195"/>
        <end position="1204"/>
    </location>
</feature>
<dbReference type="GO" id="GO:0005078">
    <property type="term" value="F:MAP-kinase scaffold activity"/>
    <property type="evidence" value="ECO:0007669"/>
    <property type="project" value="TreeGrafter"/>
</dbReference>
<feature type="compositionally biased region" description="Low complexity" evidence="3">
    <location>
        <begin position="706"/>
        <end position="721"/>
    </location>
</feature>
<dbReference type="GO" id="GO:0005934">
    <property type="term" value="C:cellular bud tip"/>
    <property type="evidence" value="ECO:0007669"/>
    <property type="project" value="TreeGrafter"/>
</dbReference>
<dbReference type="OrthoDB" id="5588096at2759"/>
<evidence type="ECO:0000259" key="4">
    <source>
        <dbReference type="SMART" id="SM00555"/>
    </source>
</evidence>
<evidence type="ECO:0000256" key="2">
    <source>
        <dbReference type="SAM" id="Coils"/>
    </source>
</evidence>
<feature type="coiled-coil region" evidence="2">
    <location>
        <begin position="471"/>
        <end position="505"/>
    </location>
</feature>
<feature type="region of interest" description="Disordered" evidence="3">
    <location>
        <begin position="272"/>
        <end position="316"/>
    </location>
</feature>
<dbReference type="GO" id="GO:1902716">
    <property type="term" value="C:cell cortex of growing cell tip"/>
    <property type="evidence" value="ECO:0007669"/>
    <property type="project" value="TreeGrafter"/>
</dbReference>
<accession>A0A109V087</accession>
<feature type="compositionally biased region" description="Polar residues" evidence="3">
    <location>
        <begin position="1127"/>
        <end position="1153"/>
    </location>
</feature>
<feature type="compositionally biased region" description="Polar residues" evidence="3">
    <location>
        <begin position="178"/>
        <end position="187"/>
    </location>
</feature>
<dbReference type="EMBL" id="CP014248">
    <property type="protein sequence ID" value="AMD22588.1"/>
    <property type="molecule type" value="Genomic_DNA"/>
</dbReference>
<feature type="compositionally biased region" description="Basic and acidic residues" evidence="3">
    <location>
        <begin position="272"/>
        <end position="287"/>
    </location>
</feature>
<feature type="region of interest" description="Disordered" evidence="3">
    <location>
        <begin position="706"/>
        <end position="780"/>
    </location>
</feature>
<dbReference type="GO" id="GO:0005826">
    <property type="term" value="C:actomyosin contractile ring"/>
    <property type="evidence" value="ECO:0007669"/>
    <property type="project" value="TreeGrafter"/>
</dbReference>
<keyword evidence="1" id="KW-0677">Repeat</keyword>
<gene>
    <name evidence="5" type="ORF">AW171_hschr84637</name>
</gene>
<feature type="region of interest" description="Disordered" evidence="3">
    <location>
        <begin position="657"/>
        <end position="678"/>
    </location>
</feature>
<dbReference type="GO" id="GO:0000131">
    <property type="term" value="C:incipient cellular bud site"/>
    <property type="evidence" value="ECO:0007669"/>
    <property type="project" value="TreeGrafter"/>
</dbReference>
<organism evidence="5 6">
    <name type="scientific">Eremothecium sinecaudum</name>
    <dbReference type="NCBI Taxonomy" id="45286"/>
    <lineage>
        <taxon>Eukaryota</taxon>
        <taxon>Fungi</taxon>
        <taxon>Dikarya</taxon>
        <taxon>Ascomycota</taxon>
        <taxon>Saccharomycotina</taxon>
        <taxon>Saccharomycetes</taxon>
        <taxon>Saccharomycetales</taxon>
        <taxon>Saccharomycetaceae</taxon>
        <taxon>Eremothecium</taxon>
    </lineage>
</organism>
<feature type="region of interest" description="Disordered" evidence="3">
    <location>
        <begin position="1242"/>
        <end position="1265"/>
    </location>
</feature>
<feature type="compositionally biased region" description="Basic and acidic residues" evidence="3">
    <location>
        <begin position="660"/>
        <end position="677"/>
    </location>
</feature>
<dbReference type="Pfam" id="PF08518">
    <property type="entry name" value="GIT_SHD"/>
    <property type="match status" value="2"/>
</dbReference>
<feature type="region of interest" description="Disordered" evidence="3">
    <location>
        <begin position="921"/>
        <end position="1088"/>
    </location>
</feature>
<dbReference type="GO" id="GO:0007121">
    <property type="term" value="P:bipolar cellular bud site selection"/>
    <property type="evidence" value="ECO:0007669"/>
    <property type="project" value="TreeGrafter"/>
</dbReference>
<protein>
    <submittedName>
        <fullName evidence="5">HHL182Wp</fullName>
    </submittedName>
</protein>
<proteinExistence type="predicted"/>
<dbReference type="InterPro" id="IPR013724">
    <property type="entry name" value="GIT_SHD"/>
</dbReference>
<feature type="region of interest" description="Disordered" evidence="3">
    <location>
        <begin position="1305"/>
        <end position="1324"/>
    </location>
</feature>
<feature type="compositionally biased region" description="Polar residues" evidence="3">
    <location>
        <begin position="957"/>
        <end position="971"/>
    </location>
</feature>
<dbReference type="SMART" id="SM00555">
    <property type="entry name" value="GIT"/>
    <property type="match status" value="2"/>
</dbReference>
<feature type="compositionally biased region" description="Low complexity" evidence="3">
    <location>
        <begin position="1166"/>
        <end position="1175"/>
    </location>
</feature>
<dbReference type="STRING" id="45286.A0A109V087"/>
<evidence type="ECO:0000256" key="1">
    <source>
        <dbReference type="ARBA" id="ARBA00022737"/>
    </source>
</evidence>
<keyword evidence="2" id="KW-0175">Coiled coil</keyword>
<feature type="compositionally biased region" description="Polar residues" evidence="3">
    <location>
        <begin position="745"/>
        <end position="756"/>
    </location>
</feature>
<feature type="compositionally biased region" description="Polar residues" evidence="3">
    <location>
        <begin position="767"/>
        <end position="780"/>
    </location>
</feature>
<dbReference type="PANTHER" id="PTHR21601">
    <property type="entry name" value="SPA2 PROTEIN"/>
    <property type="match status" value="1"/>
</dbReference>